<dbReference type="EMBL" id="JBJUIK010000005">
    <property type="protein sequence ID" value="KAL3526938.1"/>
    <property type="molecule type" value="Genomic_DNA"/>
</dbReference>
<keyword evidence="3" id="KW-1185">Reference proteome</keyword>
<accession>A0ABD3AB85</accession>
<organism evidence="2 3">
    <name type="scientific">Cinchona calisaya</name>
    <dbReference type="NCBI Taxonomy" id="153742"/>
    <lineage>
        <taxon>Eukaryota</taxon>
        <taxon>Viridiplantae</taxon>
        <taxon>Streptophyta</taxon>
        <taxon>Embryophyta</taxon>
        <taxon>Tracheophyta</taxon>
        <taxon>Spermatophyta</taxon>
        <taxon>Magnoliopsida</taxon>
        <taxon>eudicotyledons</taxon>
        <taxon>Gunneridae</taxon>
        <taxon>Pentapetalae</taxon>
        <taxon>asterids</taxon>
        <taxon>lamiids</taxon>
        <taxon>Gentianales</taxon>
        <taxon>Rubiaceae</taxon>
        <taxon>Cinchonoideae</taxon>
        <taxon>Cinchoneae</taxon>
        <taxon>Cinchona</taxon>
    </lineage>
</organism>
<gene>
    <name evidence="2" type="ORF">ACH5RR_011594</name>
</gene>
<name>A0ABD3AB85_9GENT</name>
<comment type="caution">
    <text evidence="2">The sequence shown here is derived from an EMBL/GenBank/DDBJ whole genome shotgun (WGS) entry which is preliminary data.</text>
</comment>
<evidence type="ECO:0000313" key="3">
    <source>
        <dbReference type="Proteomes" id="UP001630127"/>
    </source>
</evidence>
<protein>
    <submittedName>
        <fullName evidence="2">Uncharacterized protein</fullName>
    </submittedName>
</protein>
<dbReference type="Proteomes" id="UP001630127">
    <property type="component" value="Unassembled WGS sequence"/>
</dbReference>
<reference evidence="2 3" key="1">
    <citation type="submission" date="2024-11" db="EMBL/GenBank/DDBJ databases">
        <title>A near-complete genome assembly of Cinchona calisaya.</title>
        <authorList>
            <person name="Lian D.C."/>
            <person name="Zhao X.W."/>
            <person name="Wei L."/>
        </authorList>
    </citation>
    <scope>NUCLEOTIDE SEQUENCE [LARGE SCALE GENOMIC DNA]</scope>
    <source>
        <tissue evidence="2">Nenye</tissue>
    </source>
</reference>
<evidence type="ECO:0000313" key="2">
    <source>
        <dbReference type="EMBL" id="KAL3526938.1"/>
    </source>
</evidence>
<proteinExistence type="predicted"/>
<dbReference type="AlphaFoldDB" id="A0ABD3AB85"/>
<feature type="region of interest" description="Disordered" evidence="1">
    <location>
        <begin position="91"/>
        <end position="114"/>
    </location>
</feature>
<sequence>MPPCQLSPTSAQLVRGVSFRRTKGLALQDLVKEGLGGKIGLRKDEGGLIEVGVKLGSSEEELEWQGGGKVRLERQGWWEIEVGLAGVMEKEGKGQWRDGVGKRDPGDRGGKGEI</sequence>
<evidence type="ECO:0000256" key="1">
    <source>
        <dbReference type="SAM" id="MobiDB-lite"/>
    </source>
</evidence>